<evidence type="ECO:0000313" key="3">
    <source>
        <dbReference type="Proteomes" id="UP000828390"/>
    </source>
</evidence>
<feature type="region of interest" description="Disordered" evidence="1">
    <location>
        <begin position="1"/>
        <end position="25"/>
    </location>
</feature>
<gene>
    <name evidence="2" type="ORF">DPMN_179664</name>
</gene>
<organism evidence="2 3">
    <name type="scientific">Dreissena polymorpha</name>
    <name type="common">Zebra mussel</name>
    <name type="synonym">Mytilus polymorpha</name>
    <dbReference type="NCBI Taxonomy" id="45954"/>
    <lineage>
        <taxon>Eukaryota</taxon>
        <taxon>Metazoa</taxon>
        <taxon>Spiralia</taxon>
        <taxon>Lophotrochozoa</taxon>
        <taxon>Mollusca</taxon>
        <taxon>Bivalvia</taxon>
        <taxon>Autobranchia</taxon>
        <taxon>Heteroconchia</taxon>
        <taxon>Euheterodonta</taxon>
        <taxon>Imparidentia</taxon>
        <taxon>Neoheterodontei</taxon>
        <taxon>Myida</taxon>
        <taxon>Dreissenoidea</taxon>
        <taxon>Dreissenidae</taxon>
        <taxon>Dreissena</taxon>
    </lineage>
</organism>
<name>A0A9D4EEW4_DREPO</name>
<sequence length="97" mass="10779">MIEDDENDNKASGGPMSKITDSTVQNLKTSNVKSSIPLISKVGIRTVKVGSRQVNEEEKVAMEKEMEKVAQSLKGDNLRCSLCENIRLRLFLSLQII</sequence>
<protein>
    <submittedName>
        <fullName evidence="2">Uncharacterized protein</fullName>
    </submittedName>
</protein>
<proteinExistence type="predicted"/>
<dbReference type="EMBL" id="JAIWYP010000009">
    <property type="protein sequence ID" value="KAH3778210.1"/>
    <property type="molecule type" value="Genomic_DNA"/>
</dbReference>
<comment type="caution">
    <text evidence="2">The sequence shown here is derived from an EMBL/GenBank/DDBJ whole genome shotgun (WGS) entry which is preliminary data.</text>
</comment>
<evidence type="ECO:0000256" key="1">
    <source>
        <dbReference type="SAM" id="MobiDB-lite"/>
    </source>
</evidence>
<reference evidence="2" key="1">
    <citation type="journal article" date="2019" name="bioRxiv">
        <title>The Genome of the Zebra Mussel, Dreissena polymorpha: A Resource for Invasive Species Research.</title>
        <authorList>
            <person name="McCartney M.A."/>
            <person name="Auch B."/>
            <person name="Kono T."/>
            <person name="Mallez S."/>
            <person name="Zhang Y."/>
            <person name="Obille A."/>
            <person name="Becker A."/>
            <person name="Abrahante J.E."/>
            <person name="Garbe J."/>
            <person name="Badalamenti J.P."/>
            <person name="Herman A."/>
            <person name="Mangelson H."/>
            <person name="Liachko I."/>
            <person name="Sullivan S."/>
            <person name="Sone E.D."/>
            <person name="Koren S."/>
            <person name="Silverstein K.A.T."/>
            <person name="Beckman K.B."/>
            <person name="Gohl D.M."/>
        </authorList>
    </citation>
    <scope>NUCLEOTIDE SEQUENCE</scope>
    <source>
        <strain evidence="2">Duluth1</strain>
        <tissue evidence="2">Whole animal</tissue>
    </source>
</reference>
<keyword evidence="3" id="KW-1185">Reference proteome</keyword>
<accession>A0A9D4EEW4</accession>
<dbReference type="Proteomes" id="UP000828390">
    <property type="component" value="Unassembled WGS sequence"/>
</dbReference>
<evidence type="ECO:0000313" key="2">
    <source>
        <dbReference type="EMBL" id="KAH3778210.1"/>
    </source>
</evidence>
<dbReference type="AlphaFoldDB" id="A0A9D4EEW4"/>
<reference evidence="2" key="2">
    <citation type="submission" date="2020-11" db="EMBL/GenBank/DDBJ databases">
        <authorList>
            <person name="McCartney M.A."/>
            <person name="Auch B."/>
            <person name="Kono T."/>
            <person name="Mallez S."/>
            <person name="Becker A."/>
            <person name="Gohl D.M."/>
            <person name="Silverstein K.A.T."/>
            <person name="Koren S."/>
            <person name="Bechman K.B."/>
            <person name="Herman A."/>
            <person name="Abrahante J.E."/>
            <person name="Garbe J."/>
        </authorList>
    </citation>
    <scope>NUCLEOTIDE SEQUENCE</scope>
    <source>
        <strain evidence="2">Duluth1</strain>
        <tissue evidence="2">Whole animal</tissue>
    </source>
</reference>